<evidence type="ECO:0000313" key="2">
    <source>
        <dbReference type="EMBL" id="KAF0723111.1"/>
    </source>
</evidence>
<dbReference type="EMBL" id="VUJU01009007">
    <property type="protein sequence ID" value="KAF0723111.1"/>
    <property type="molecule type" value="Genomic_DNA"/>
</dbReference>
<reference evidence="2 3" key="1">
    <citation type="submission" date="2019-08" db="EMBL/GenBank/DDBJ databases">
        <title>Whole genome of Aphis craccivora.</title>
        <authorList>
            <person name="Voronova N.V."/>
            <person name="Shulinski R.S."/>
            <person name="Bandarenka Y.V."/>
            <person name="Zhorov D.G."/>
            <person name="Warner D."/>
        </authorList>
    </citation>
    <scope>NUCLEOTIDE SEQUENCE [LARGE SCALE GENOMIC DNA]</scope>
    <source>
        <strain evidence="2">180601</strain>
        <tissue evidence="2">Whole Body</tissue>
    </source>
</reference>
<dbReference type="OrthoDB" id="6599907at2759"/>
<dbReference type="Proteomes" id="UP000478052">
    <property type="component" value="Unassembled WGS sequence"/>
</dbReference>
<feature type="domain" description="PiggyBac transposable element-derived protein" evidence="1">
    <location>
        <begin position="174"/>
        <end position="528"/>
    </location>
</feature>
<dbReference type="PANTHER" id="PTHR46599">
    <property type="entry name" value="PIGGYBAC TRANSPOSABLE ELEMENT-DERIVED PROTEIN 4"/>
    <property type="match status" value="1"/>
</dbReference>
<dbReference type="InterPro" id="IPR029526">
    <property type="entry name" value="PGBD"/>
</dbReference>
<protein>
    <submittedName>
        <fullName evidence="2">PiggyBac transposable element-derived protein 4-like</fullName>
    </submittedName>
</protein>
<proteinExistence type="predicted"/>
<sequence>KMSFNKSLNDDDILRYLDQISDDGDINSDFDDDFETLDEDVISALNLYDNVDEVQDTVDIDLDTCEFVYAVDGDEIINLNENYMLNNEAAVDEGKNVLYAFDGDEIINLNENNVFNNKAAVVDEVKSVCKTKNPKIESDCSDDDQVWISKTGMKTVRPEYLKPKGAIGFDMCNTPTYVFMVFMESILDDLVYQTNLYGTQQNKTLRIQREDILVFIGINFFMGYHSVPSYKDYWSTSPDLGVKLVSNAMPRNTFEKILVNLHCNDNKSLPPNNKDKLFKLRPIIEKLNVAFKNNYYGTRELSVDESMIKFKGRSSIKQYNPMKPIKRGYKIWSMADQKGYMLAFKVYQGKEENVSSEFENYGLGERVVLELTKSVWNEYREIYFDNYFSSPKLLQKLHVERTLACGTIRSNRKGLPNQMLSDKNMTRGDYDIKFLPDGVSFIKWMGNKAVHFISNFHGSEITNVNRKNKDGSSVSVKCPASVSDYNKYMGGVDHADRLRAIYNIERKSHKWWHRLFFGLLDIMFVNSYVVYCSLFGKMTVLEYRRSVVQGLLTKQTLVKKRPSVQIDKNVKRRKNQFSLPQDVRTGNRGIHWPTFIKERRRCEVCSSKRIESRPYSIFLNFINIFTLLVCKKKRLRGLTGLLSPDHRGPTGLLSLRIK</sequence>
<keyword evidence="3" id="KW-1185">Reference proteome</keyword>
<name>A0A6G0W7M9_APHCR</name>
<evidence type="ECO:0000313" key="3">
    <source>
        <dbReference type="Proteomes" id="UP000478052"/>
    </source>
</evidence>
<evidence type="ECO:0000259" key="1">
    <source>
        <dbReference type="Pfam" id="PF13843"/>
    </source>
</evidence>
<organism evidence="2 3">
    <name type="scientific">Aphis craccivora</name>
    <name type="common">Cowpea aphid</name>
    <dbReference type="NCBI Taxonomy" id="307492"/>
    <lineage>
        <taxon>Eukaryota</taxon>
        <taxon>Metazoa</taxon>
        <taxon>Ecdysozoa</taxon>
        <taxon>Arthropoda</taxon>
        <taxon>Hexapoda</taxon>
        <taxon>Insecta</taxon>
        <taxon>Pterygota</taxon>
        <taxon>Neoptera</taxon>
        <taxon>Paraneoptera</taxon>
        <taxon>Hemiptera</taxon>
        <taxon>Sternorrhyncha</taxon>
        <taxon>Aphidomorpha</taxon>
        <taxon>Aphidoidea</taxon>
        <taxon>Aphididae</taxon>
        <taxon>Aphidini</taxon>
        <taxon>Aphis</taxon>
        <taxon>Aphis</taxon>
    </lineage>
</organism>
<feature type="non-terminal residue" evidence="2">
    <location>
        <position position="1"/>
    </location>
</feature>
<comment type="caution">
    <text evidence="2">The sequence shown here is derived from an EMBL/GenBank/DDBJ whole genome shotgun (WGS) entry which is preliminary data.</text>
</comment>
<dbReference type="PANTHER" id="PTHR46599:SF3">
    <property type="entry name" value="PIGGYBAC TRANSPOSABLE ELEMENT-DERIVED PROTEIN 4"/>
    <property type="match status" value="1"/>
</dbReference>
<accession>A0A6G0W7M9</accession>
<gene>
    <name evidence="2" type="ORF">FWK35_00030465</name>
</gene>
<dbReference type="AlphaFoldDB" id="A0A6G0W7M9"/>
<dbReference type="Pfam" id="PF13843">
    <property type="entry name" value="DDE_Tnp_1_7"/>
    <property type="match status" value="1"/>
</dbReference>